<dbReference type="Gene3D" id="1.20.5.1040">
    <property type="entry name" value="Sensor protein qsec"/>
    <property type="match status" value="1"/>
</dbReference>
<evidence type="ECO:0000256" key="1">
    <source>
        <dbReference type="ARBA" id="ARBA00000085"/>
    </source>
</evidence>
<dbReference type="SMART" id="SM00388">
    <property type="entry name" value="HisKA"/>
    <property type="match status" value="1"/>
</dbReference>
<keyword evidence="12" id="KW-0472">Membrane</keyword>
<dbReference type="PANTHER" id="PTHR45436:SF14">
    <property type="entry name" value="SENSOR PROTEIN QSEC"/>
    <property type="match status" value="1"/>
</dbReference>
<evidence type="ECO:0000256" key="3">
    <source>
        <dbReference type="ARBA" id="ARBA00012438"/>
    </source>
</evidence>
<dbReference type="Pfam" id="PF00512">
    <property type="entry name" value="HisKA"/>
    <property type="match status" value="1"/>
</dbReference>
<evidence type="ECO:0000256" key="10">
    <source>
        <dbReference type="ARBA" id="ARBA00022989"/>
    </source>
</evidence>
<dbReference type="EMBL" id="JANUGV010000009">
    <property type="protein sequence ID" value="MCS0610856.1"/>
    <property type="molecule type" value="Genomic_DNA"/>
</dbReference>
<reference evidence="14 15" key="1">
    <citation type="submission" date="2022-08" db="EMBL/GenBank/DDBJ databases">
        <title>Reclassification of Massilia species as members of the genera Telluria, Duganella, Pseudoduganella, Mokoshia gen. nov. and Zemynaea gen. nov. using orthogonal and non-orthogonal genome-based approaches.</title>
        <authorList>
            <person name="Bowman J.P."/>
        </authorList>
    </citation>
    <scope>NUCLEOTIDE SEQUENCE [LARGE SCALE GENOMIC DNA]</scope>
    <source>
        <strain evidence="14 15">JCM 31607</strain>
    </source>
</reference>
<evidence type="ECO:0000313" key="15">
    <source>
        <dbReference type="Proteomes" id="UP001205861"/>
    </source>
</evidence>
<name>A0ABT2BQS3_9BURK</name>
<evidence type="ECO:0000256" key="12">
    <source>
        <dbReference type="SAM" id="Phobius"/>
    </source>
</evidence>
<dbReference type="InterPro" id="IPR050428">
    <property type="entry name" value="TCS_sensor_his_kinase"/>
</dbReference>
<keyword evidence="6 12" id="KW-0812">Transmembrane</keyword>
<sequence>MNAKGSLQGRLLRLVLGVVAVAWLVALAATWRDAQHELDELLDSHLAQAAALLVVQQSTSFGDEGRQADAPLLHRYAPKVAFQVFHEGRLAARSANAPAQPMVDAREHRQGGFSTVRLSGATWRVFAAHGAENDVQVYVGEQLDSRYAISLAVLRSALWPLAVVLPVLALALWWAIRTGLMPLQRLGDVLAQRRPAVLEPLSVQGLPKEMMPMVTALNSLFDRIAALIDSERRFTSDAAHELRTPIAAIRAQAQVALGEPDSMVRQQALLQTLAGCDRATHLVNQLLTLSRLESGTAPQLGPTDLAAVCRDVVGELAPAAISRHQQLEFDGAGQCQVSGNETLLRALVRNLVDNAVRYAGDGARIACRLAATNGRFTLSVDDSGPGLGIEELGQLGVRFSRKSGTAESGSGLGWSICERICRVHGYTLQAMRSTDLGGFRAEVSGQSKA</sequence>
<dbReference type="PANTHER" id="PTHR45436">
    <property type="entry name" value="SENSOR HISTIDINE KINASE YKOH"/>
    <property type="match status" value="1"/>
</dbReference>
<dbReference type="EC" id="2.7.13.3" evidence="3"/>
<keyword evidence="10 12" id="KW-1133">Transmembrane helix</keyword>
<dbReference type="InterPro" id="IPR013727">
    <property type="entry name" value="2CSK_N"/>
</dbReference>
<accession>A0ABT2BQS3</accession>
<organism evidence="14 15">
    <name type="scientific">Massilia solisilvae</name>
    <dbReference type="NCBI Taxonomy" id="1811225"/>
    <lineage>
        <taxon>Bacteria</taxon>
        <taxon>Pseudomonadati</taxon>
        <taxon>Pseudomonadota</taxon>
        <taxon>Betaproteobacteria</taxon>
        <taxon>Burkholderiales</taxon>
        <taxon>Oxalobacteraceae</taxon>
        <taxon>Telluria group</taxon>
        <taxon>Massilia</taxon>
    </lineage>
</organism>
<evidence type="ECO:0000256" key="8">
    <source>
        <dbReference type="ARBA" id="ARBA00022777"/>
    </source>
</evidence>
<evidence type="ECO:0000256" key="4">
    <source>
        <dbReference type="ARBA" id="ARBA00022553"/>
    </source>
</evidence>
<dbReference type="GO" id="GO:0005524">
    <property type="term" value="F:ATP binding"/>
    <property type="evidence" value="ECO:0007669"/>
    <property type="project" value="UniProtKB-KW"/>
</dbReference>
<evidence type="ECO:0000256" key="2">
    <source>
        <dbReference type="ARBA" id="ARBA00004141"/>
    </source>
</evidence>
<keyword evidence="7" id="KW-0547">Nucleotide-binding</keyword>
<feature type="domain" description="Histidine kinase" evidence="13">
    <location>
        <begin position="237"/>
        <end position="437"/>
    </location>
</feature>
<comment type="catalytic activity">
    <reaction evidence="1">
        <text>ATP + protein L-histidine = ADP + protein N-phospho-L-histidine.</text>
        <dbReference type="EC" id="2.7.13.3"/>
    </reaction>
</comment>
<dbReference type="SUPFAM" id="SSF55874">
    <property type="entry name" value="ATPase domain of HSP90 chaperone/DNA topoisomerase II/histidine kinase"/>
    <property type="match status" value="1"/>
</dbReference>
<keyword evidence="4" id="KW-0597">Phosphoprotein</keyword>
<dbReference type="RefSeq" id="WP_258858390.1">
    <property type="nucleotide sequence ID" value="NZ_JANUGV010000009.1"/>
</dbReference>
<dbReference type="InterPro" id="IPR036890">
    <property type="entry name" value="HATPase_C_sf"/>
</dbReference>
<comment type="caution">
    <text evidence="14">The sequence shown here is derived from an EMBL/GenBank/DDBJ whole genome shotgun (WGS) entry which is preliminary data.</text>
</comment>
<keyword evidence="15" id="KW-1185">Reference proteome</keyword>
<keyword evidence="8" id="KW-0418">Kinase</keyword>
<evidence type="ECO:0000256" key="7">
    <source>
        <dbReference type="ARBA" id="ARBA00022741"/>
    </source>
</evidence>
<evidence type="ECO:0000256" key="9">
    <source>
        <dbReference type="ARBA" id="ARBA00022840"/>
    </source>
</evidence>
<dbReference type="InterPro" id="IPR003594">
    <property type="entry name" value="HATPase_dom"/>
</dbReference>
<dbReference type="SMART" id="SM00387">
    <property type="entry name" value="HATPase_c"/>
    <property type="match status" value="1"/>
</dbReference>
<dbReference type="InterPro" id="IPR003661">
    <property type="entry name" value="HisK_dim/P_dom"/>
</dbReference>
<dbReference type="InterPro" id="IPR036097">
    <property type="entry name" value="HisK_dim/P_sf"/>
</dbReference>
<dbReference type="PROSITE" id="PS50109">
    <property type="entry name" value="HIS_KIN"/>
    <property type="match status" value="1"/>
</dbReference>
<feature type="transmembrane region" description="Helical" evidence="12">
    <location>
        <begin position="12"/>
        <end position="31"/>
    </location>
</feature>
<dbReference type="SUPFAM" id="SSF47384">
    <property type="entry name" value="Homodimeric domain of signal transducing histidine kinase"/>
    <property type="match status" value="1"/>
</dbReference>
<dbReference type="Gene3D" id="1.10.287.130">
    <property type="match status" value="1"/>
</dbReference>
<dbReference type="CDD" id="cd00082">
    <property type="entry name" value="HisKA"/>
    <property type="match status" value="1"/>
</dbReference>
<keyword evidence="9 14" id="KW-0067">ATP-binding</keyword>
<protein>
    <recommendedName>
        <fullName evidence="3">histidine kinase</fullName>
        <ecNumber evidence="3">2.7.13.3</ecNumber>
    </recommendedName>
</protein>
<proteinExistence type="predicted"/>
<feature type="transmembrane region" description="Helical" evidence="12">
    <location>
        <begin position="157"/>
        <end position="176"/>
    </location>
</feature>
<evidence type="ECO:0000256" key="11">
    <source>
        <dbReference type="ARBA" id="ARBA00023012"/>
    </source>
</evidence>
<dbReference type="Pfam" id="PF08521">
    <property type="entry name" value="2CSK_N"/>
    <property type="match status" value="1"/>
</dbReference>
<dbReference type="Pfam" id="PF02518">
    <property type="entry name" value="HATPase_c"/>
    <property type="match status" value="1"/>
</dbReference>
<keyword evidence="5" id="KW-0808">Transferase</keyword>
<gene>
    <name evidence="14" type="ORF">NX773_22040</name>
</gene>
<evidence type="ECO:0000256" key="6">
    <source>
        <dbReference type="ARBA" id="ARBA00022692"/>
    </source>
</evidence>
<comment type="subcellular location">
    <subcellularLocation>
        <location evidence="2">Membrane</location>
        <topology evidence="2">Multi-pass membrane protein</topology>
    </subcellularLocation>
</comment>
<dbReference type="InterPro" id="IPR005467">
    <property type="entry name" value="His_kinase_dom"/>
</dbReference>
<evidence type="ECO:0000313" key="14">
    <source>
        <dbReference type="EMBL" id="MCS0610856.1"/>
    </source>
</evidence>
<keyword evidence="11" id="KW-0902">Two-component regulatory system</keyword>
<evidence type="ECO:0000256" key="5">
    <source>
        <dbReference type="ARBA" id="ARBA00022679"/>
    </source>
</evidence>
<dbReference type="Gene3D" id="3.30.565.10">
    <property type="entry name" value="Histidine kinase-like ATPase, C-terminal domain"/>
    <property type="match status" value="1"/>
</dbReference>
<evidence type="ECO:0000259" key="13">
    <source>
        <dbReference type="PROSITE" id="PS50109"/>
    </source>
</evidence>
<dbReference type="Proteomes" id="UP001205861">
    <property type="component" value="Unassembled WGS sequence"/>
</dbReference>